<gene>
    <name evidence="2" type="ORF">BKA03_001477</name>
</gene>
<evidence type="ECO:0000256" key="1">
    <source>
        <dbReference type="SAM" id="Phobius"/>
    </source>
</evidence>
<evidence type="ECO:0000313" key="2">
    <source>
        <dbReference type="EMBL" id="NYI41358.1"/>
    </source>
</evidence>
<dbReference type="Pfam" id="PF07963">
    <property type="entry name" value="N_methyl"/>
    <property type="match status" value="1"/>
</dbReference>
<accession>A0A7Y9ZB70</accession>
<organism evidence="2 3">
    <name type="scientific">Demequina lutea</name>
    <dbReference type="NCBI Taxonomy" id="431489"/>
    <lineage>
        <taxon>Bacteria</taxon>
        <taxon>Bacillati</taxon>
        <taxon>Actinomycetota</taxon>
        <taxon>Actinomycetes</taxon>
        <taxon>Micrococcales</taxon>
        <taxon>Demequinaceae</taxon>
        <taxon>Demequina</taxon>
    </lineage>
</organism>
<name>A0A7Y9ZB70_9MICO</name>
<feature type="transmembrane region" description="Helical" evidence="1">
    <location>
        <begin position="21"/>
        <end position="42"/>
    </location>
</feature>
<reference evidence="2 3" key="1">
    <citation type="submission" date="2020-07" db="EMBL/GenBank/DDBJ databases">
        <title>Sequencing the genomes of 1000 actinobacteria strains.</title>
        <authorList>
            <person name="Klenk H.-P."/>
        </authorList>
    </citation>
    <scope>NUCLEOTIDE SEQUENCE [LARGE SCALE GENOMIC DNA]</scope>
    <source>
        <strain evidence="2 3">DSM 19970</strain>
    </source>
</reference>
<dbReference type="Proteomes" id="UP000547973">
    <property type="component" value="Unassembled WGS sequence"/>
</dbReference>
<protein>
    <submittedName>
        <fullName evidence="2">Prepilin-type N-terminal cleavage/methylation domain-containing protein</fullName>
    </submittedName>
</protein>
<keyword evidence="1" id="KW-0812">Transmembrane</keyword>
<keyword evidence="1" id="KW-1133">Transmembrane helix</keyword>
<keyword evidence="3" id="KW-1185">Reference proteome</keyword>
<evidence type="ECO:0000313" key="3">
    <source>
        <dbReference type="Proteomes" id="UP000547973"/>
    </source>
</evidence>
<dbReference type="EMBL" id="JACBZO010000001">
    <property type="protein sequence ID" value="NYI41358.1"/>
    <property type="molecule type" value="Genomic_DNA"/>
</dbReference>
<dbReference type="NCBIfam" id="TIGR02532">
    <property type="entry name" value="IV_pilin_GFxxxE"/>
    <property type="match status" value="1"/>
</dbReference>
<keyword evidence="1" id="KW-0472">Membrane</keyword>
<sequence length="211" mass="22558">MSSLLTRLRAALRREESDDSGLTIIELVVAMSIFTIVLAIYFSALISMSKTTVQAQGSVDASDALRATFNVLDHEVRYASSINTPGQGASGAWYAEFEATDLPQKAFPMCYQWRLDPNTHVLSTRTWTEDGTSAPTAWHGVSWNVQAGGGASPFTLTPAVGTVLRQSLTVHLTVKGPAGAQLADQETTFIARNSSSASKSDLVCTAGMSRP</sequence>
<dbReference type="RefSeq" id="WP_179397765.1">
    <property type="nucleotide sequence ID" value="NZ_JACBZO010000001.1"/>
</dbReference>
<comment type="caution">
    <text evidence="2">The sequence shown here is derived from an EMBL/GenBank/DDBJ whole genome shotgun (WGS) entry which is preliminary data.</text>
</comment>
<dbReference type="AlphaFoldDB" id="A0A7Y9ZB70"/>
<dbReference type="InterPro" id="IPR012902">
    <property type="entry name" value="N_methyl_site"/>
</dbReference>
<proteinExistence type="predicted"/>